<evidence type="ECO:0000256" key="1">
    <source>
        <dbReference type="ARBA" id="ARBA00004123"/>
    </source>
</evidence>
<evidence type="ECO:0000313" key="6">
    <source>
        <dbReference type="Proteomes" id="UP001153954"/>
    </source>
</evidence>
<dbReference type="SUPFAM" id="SSF57903">
    <property type="entry name" value="FYVE/PHD zinc finger"/>
    <property type="match status" value="1"/>
</dbReference>
<proteinExistence type="predicted"/>
<gene>
    <name evidence="5" type="ORF">EEDITHA_LOCUS13863</name>
</gene>
<dbReference type="InterPro" id="IPR004875">
    <property type="entry name" value="DDE_SF_endonuclease_dom"/>
</dbReference>
<dbReference type="PANTHER" id="PTHR19303">
    <property type="entry name" value="TRANSPOSON"/>
    <property type="match status" value="1"/>
</dbReference>
<dbReference type="SUPFAM" id="SSF46689">
    <property type="entry name" value="Homeodomain-like"/>
    <property type="match status" value="1"/>
</dbReference>
<name>A0AAU9UMA8_EUPED</name>
<reference evidence="5" key="1">
    <citation type="submission" date="2022-03" db="EMBL/GenBank/DDBJ databases">
        <authorList>
            <person name="Tunstrom K."/>
        </authorList>
    </citation>
    <scope>NUCLEOTIDE SEQUENCE</scope>
</reference>
<feature type="domain" description="HTH CENPB-type" evidence="4">
    <location>
        <begin position="56"/>
        <end position="133"/>
    </location>
</feature>
<dbReference type="Pfam" id="PF03184">
    <property type="entry name" value="DDE_1"/>
    <property type="match status" value="1"/>
</dbReference>
<organism evidence="5 6">
    <name type="scientific">Euphydryas editha</name>
    <name type="common">Edith's checkerspot</name>
    <dbReference type="NCBI Taxonomy" id="104508"/>
    <lineage>
        <taxon>Eukaryota</taxon>
        <taxon>Metazoa</taxon>
        <taxon>Ecdysozoa</taxon>
        <taxon>Arthropoda</taxon>
        <taxon>Hexapoda</taxon>
        <taxon>Insecta</taxon>
        <taxon>Pterygota</taxon>
        <taxon>Neoptera</taxon>
        <taxon>Endopterygota</taxon>
        <taxon>Lepidoptera</taxon>
        <taxon>Glossata</taxon>
        <taxon>Ditrysia</taxon>
        <taxon>Papilionoidea</taxon>
        <taxon>Nymphalidae</taxon>
        <taxon>Nymphalinae</taxon>
        <taxon>Euphydryas</taxon>
    </lineage>
</organism>
<dbReference type="InterPro" id="IPR009057">
    <property type="entry name" value="Homeodomain-like_sf"/>
</dbReference>
<evidence type="ECO:0000256" key="3">
    <source>
        <dbReference type="ARBA" id="ARBA00023242"/>
    </source>
</evidence>
<comment type="caution">
    <text evidence="5">The sequence shown here is derived from an EMBL/GenBank/DDBJ whole genome shotgun (WGS) entry which is preliminary data.</text>
</comment>
<dbReference type="InterPro" id="IPR007889">
    <property type="entry name" value="HTH_Psq"/>
</dbReference>
<dbReference type="InterPro" id="IPR013083">
    <property type="entry name" value="Znf_RING/FYVE/PHD"/>
</dbReference>
<dbReference type="InterPro" id="IPR006600">
    <property type="entry name" value="HTH_CenpB_DNA-bd_dom"/>
</dbReference>
<dbReference type="AlphaFoldDB" id="A0AAU9UMA8"/>
<evidence type="ECO:0000259" key="4">
    <source>
        <dbReference type="PROSITE" id="PS51253"/>
    </source>
</evidence>
<keyword evidence="3" id="KW-0539">Nucleus</keyword>
<dbReference type="GO" id="GO:0003677">
    <property type="term" value="F:DNA binding"/>
    <property type="evidence" value="ECO:0007669"/>
    <property type="project" value="UniProtKB-KW"/>
</dbReference>
<evidence type="ECO:0000256" key="2">
    <source>
        <dbReference type="ARBA" id="ARBA00023125"/>
    </source>
</evidence>
<evidence type="ECO:0000313" key="5">
    <source>
        <dbReference type="EMBL" id="CAH2098784.1"/>
    </source>
</evidence>
<dbReference type="PANTHER" id="PTHR19303:SF74">
    <property type="entry name" value="POGO TRANSPOSABLE ELEMENT WITH KRAB DOMAIN"/>
    <property type="match status" value="1"/>
</dbReference>
<dbReference type="Gene3D" id="1.10.10.60">
    <property type="entry name" value="Homeodomain-like"/>
    <property type="match status" value="1"/>
</dbReference>
<dbReference type="GO" id="GO:0005634">
    <property type="term" value="C:nucleus"/>
    <property type="evidence" value="ECO:0007669"/>
    <property type="project" value="UniProtKB-SubCell"/>
</dbReference>
<comment type="subcellular location">
    <subcellularLocation>
        <location evidence="1">Nucleus</location>
    </subcellularLocation>
</comment>
<keyword evidence="6" id="KW-1185">Reference proteome</keyword>
<dbReference type="EMBL" id="CAKOGL010000020">
    <property type="protein sequence ID" value="CAH2098784.1"/>
    <property type="molecule type" value="Genomic_DNA"/>
</dbReference>
<dbReference type="PROSITE" id="PS51253">
    <property type="entry name" value="HTH_CENPB"/>
    <property type="match status" value="1"/>
</dbReference>
<keyword evidence="2" id="KW-0238">DNA-binding</keyword>
<dbReference type="InterPro" id="IPR050863">
    <property type="entry name" value="CenT-Element_Derived"/>
</dbReference>
<dbReference type="Pfam" id="PF05225">
    <property type="entry name" value="HTH_psq"/>
    <property type="match status" value="1"/>
</dbReference>
<dbReference type="InterPro" id="IPR011011">
    <property type="entry name" value="Znf_FYVE_PHD"/>
</dbReference>
<dbReference type="Gene3D" id="3.30.40.10">
    <property type="entry name" value="Zinc/RING finger domain, C3HC4 (zinc finger)"/>
    <property type="match status" value="1"/>
</dbReference>
<dbReference type="Proteomes" id="UP001153954">
    <property type="component" value="Unassembled WGS sequence"/>
</dbReference>
<accession>A0AAU9UMA8</accession>
<protein>
    <recommendedName>
        <fullName evidence="4">HTH CENPB-type domain-containing protein</fullName>
    </recommendedName>
</protein>
<sequence length="542" mass="61173">MEPPCKKRRGLWSLQQLRAAMSAVQDGLMSQRAAAAHYSIPRRTLVNHLTSGKVEKQIGRRTVLTPEQENDLASRIKRLAFIGFPLTPNVIRHQAFLFCDQQKIPNNFNQTSKRAGKDWLKLFLKIHPDILNRKVQILNPGRAQKLNKHIVMQNFTEYKKTYDELDIGQHPQRLYNMDEKGCRLTIHNQPVVLAQKGMKRVHMVAPEHAENVTVAACVNALGSSIPPMILFKGKRLKPEFNDNLPAGSLVKMAKKGSMTSSLFVDFIHRLGKYKAARTCLLVFDGASCHLDYSIVEAADHHDIVLYCLPSNTTHELQPLDKSVNKSFEHHWDKETLLYLYQNPGKKITKARFNSIFSRVWSKCMTFENIVSGFRATGLYPLNPDAIPEEAYAPSVLTEKQISPDNVTTENIRPLQKPLEACLSSINLANTSQNLADHSHSEKTVFEDQNSNMSLGNSPTPGPSGINLRHVVKSPDVSSLDSDMTFFDDHYPCSPSLLHQNDFSPALSTTADMRQCPVCQKWFHEECVGLTKNDIDFQCPMCN</sequence>